<dbReference type="RefSeq" id="WP_185986414.1">
    <property type="nucleotide sequence ID" value="NZ_BAAALZ010000002.1"/>
</dbReference>
<name>A0A852QXK6_9MICO</name>
<dbReference type="AlphaFoldDB" id="A0A852QXK6"/>
<evidence type="ECO:0000313" key="2">
    <source>
        <dbReference type="Proteomes" id="UP000586095"/>
    </source>
</evidence>
<accession>A0A852QXK6</accession>
<evidence type="ECO:0000313" key="1">
    <source>
        <dbReference type="EMBL" id="NYD26081.1"/>
    </source>
</evidence>
<organism evidence="1 2">
    <name type="scientific">Leucobacter aridicollis</name>
    <dbReference type="NCBI Taxonomy" id="283878"/>
    <lineage>
        <taxon>Bacteria</taxon>
        <taxon>Bacillati</taxon>
        <taxon>Actinomycetota</taxon>
        <taxon>Actinomycetes</taxon>
        <taxon>Micrococcales</taxon>
        <taxon>Microbacteriaceae</taxon>
        <taxon>Leucobacter</taxon>
    </lineage>
</organism>
<dbReference type="Proteomes" id="UP000586095">
    <property type="component" value="Unassembled WGS sequence"/>
</dbReference>
<reference evidence="1 2" key="1">
    <citation type="submission" date="2020-07" db="EMBL/GenBank/DDBJ databases">
        <title>Sequencing the genomes of 1000 actinobacteria strains.</title>
        <authorList>
            <person name="Klenk H.-P."/>
        </authorList>
    </citation>
    <scope>NUCLEOTIDE SEQUENCE [LARGE SCALE GENOMIC DNA]</scope>
    <source>
        <strain evidence="1 2">DSM 17380</strain>
    </source>
</reference>
<keyword evidence="2" id="KW-1185">Reference proteome</keyword>
<gene>
    <name evidence="1" type="ORF">BJ960_000884</name>
</gene>
<comment type="caution">
    <text evidence="1">The sequence shown here is derived from an EMBL/GenBank/DDBJ whole genome shotgun (WGS) entry which is preliminary data.</text>
</comment>
<sequence>MARRDVKVKLKLTGLNKLMTSAPVQSRVNEQAARVSAAAGSKFEMVVQGKRPSRRTARAYVQPREGVRLSDADRIALLRALEGS</sequence>
<protein>
    <submittedName>
        <fullName evidence="1">Uncharacterized protein</fullName>
    </submittedName>
</protein>
<proteinExistence type="predicted"/>
<dbReference type="EMBL" id="JACCBD010000001">
    <property type="protein sequence ID" value="NYD26081.1"/>
    <property type="molecule type" value="Genomic_DNA"/>
</dbReference>